<proteinExistence type="predicted"/>
<accession>K0X237</accession>
<dbReference type="Pfam" id="PF14900">
    <property type="entry name" value="DUF4493"/>
    <property type="match status" value="1"/>
</dbReference>
<dbReference type="eggNOG" id="ENOG5032XG7">
    <property type="taxonomic scope" value="Bacteria"/>
</dbReference>
<dbReference type="OrthoDB" id="1004173at2"/>
<dbReference type="InterPro" id="IPR027840">
    <property type="entry name" value="DUF4493"/>
</dbReference>
<dbReference type="GeneID" id="77848346"/>
<dbReference type="PROSITE" id="PS51257">
    <property type="entry name" value="PROKAR_LIPOPROTEIN"/>
    <property type="match status" value="1"/>
</dbReference>
<protein>
    <recommendedName>
        <fullName evidence="4">DUF4493 domain-containing protein</fullName>
    </recommendedName>
</protein>
<dbReference type="STRING" id="742726.HMPREF9448_01045"/>
<evidence type="ECO:0000313" key="2">
    <source>
        <dbReference type="EMBL" id="EJZ64566.1"/>
    </source>
</evidence>
<dbReference type="RefSeq" id="WP_008861534.1">
    <property type="nucleotide sequence ID" value="NZ_JH815204.1"/>
</dbReference>
<evidence type="ECO:0000313" key="3">
    <source>
        <dbReference type="Proteomes" id="UP000006044"/>
    </source>
</evidence>
<sequence>MKKIFYIALTIVLGLAGTSCDREKLTYDSEPGEISGKTGTLDLSSFDAIPNNDIKETEKKPISRAVDTGGFTVQIFRADNGSETLEKNWKYSETPEIVTLNIGNYNLKVFSHEVQPAEWEKPYYYADKTFSIEENRVTQIDTLVCTLQNIKVSVSYSEDLKTLMGEDCKVSVTVGEGALDFMKEESRAGYFRSDKESNLLIATFSGTIDGYEEVNRIQVDNVKAGEWRKIHYDIKRPEPGSETGGVTPSVTLDASCQIIDHLGNVTIDEEVIVDPNPIDPGTKPDPGPDPEPTDAPKITSATVKLGTPVTVTEGLQVIVDITSSDKNGLTGLVVDIESPTLTPDELAGMGLASHLDLVNPGDLKTAIEGLGFPTGSNVLNQSKVTFDISDFMPLLGLLGAGTHNFIIKATDAQGTTTETLILVTE</sequence>
<gene>
    <name evidence="2" type="ORF">HMPREF9448_01045</name>
</gene>
<evidence type="ECO:0008006" key="4">
    <source>
        <dbReference type="Google" id="ProtNLM"/>
    </source>
</evidence>
<dbReference type="HOGENOM" id="CLU_053095_0_0_10"/>
<reference evidence="2 3" key="1">
    <citation type="submission" date="2012-08" db="EMBL/GenBank/DDBJ databases">
        <title>The Genome Sequence of Barnesiella intestinihominis YIT 11860.</title>
        <authorList>
            <consortium name="The Broad Institute Genome Sequencing Platform"/>
            <person name="Earl A."/>
            <person name="Ward D."/>
            <person name="Feldgarden M."/>
            <person name="Gevers D."/>
            <person name="Morotomi M."/>
            <person name="Walker B."/>
            <person name="Young S.K."/>
            <person name="Zeng Q."/>
            <person name="Gargeya S."/>
            <person name="Fitzgerald M."/>
            <person name="Haas B."/>
            <person name="Abouelleil A."/>
            <person name="Alvarado L."/>
            <person name="Arachchi H.M."/>
            <person name="Berlin A.M."/>
            <person name="Chapman S.B."/>
            <person name="Goldberg J."/>
            <person name="Griggs A."/>
            <person name="Gujja S."/>
            <person name="Hansen M."/>
            <person name="Howarth C."/>
            <person name="Imamovic A."/>
            <person name="Larimer J."/>
            <person name="McCowen C."/>
            <person name="Montmayeur A."/>
            <person name="Murphy C."/>
            <person name="Neiman D."/>
            <person name="Pearson M."/>
            <person name="Priest M."/>
            <person name="Roberts A."/>
            <person name="Saif S."/>
            <person name="Shea T."/>
            <person name="Sisk P."/>
            <person name="Sykes S."/>
            <person name="Wortman J."/>
            <person name="Nusbaum C."/>
            <person name="Birren B."/>
        </authorList>
    </citation>
    <scope>NUCLEOTIDE SEQUENCE [LARGE SCALE GENOMIC DNA]</scope>
    <source>
        <strain evidence="2 3">YIT 11860</strain>
    </source>
</reference>
<keyword evidence="3" id="KW-1185">Reference proteome</keyword>
<organism evidence="2 3">
    <name type="scientific">Barnesiella intestinihominis YIT 11860</name>
    <dbReference type="NCBI Taxonomy" id="742726"/>
    <lineage>
        <taxon>Bacteria</taxon>
        <taxon>Pseudomonadati</taxon>
        <taxon>Bacteroidota</taxon>
        <taxon>Bacteroidia</taxon>
        <taxon>Bacteroidales</taxon>
        <taxon>Barnesiellaceae</taxon>
        <taxon>Barnesiella</taxon>
    </lineage>
</organism>
<name>K0X237_9BACT</name>
<comment type="caution">
    <text evidence="2">The sequence shown here is derived from an EMBL/GenBank/DDBJ whole genome shotgun (WGS) entry which is preliminary data.</text>
</comment>
<evidence type="ECO:0000256" key="1">
    <source>
        <dbReference type="SAM" id="MobiDB-lite"/>
    </source>
</evidence>
<dbReference type="Proteomes" id="UP000006044">
    <property type="component" value="Unassembled WGS sequence"/>
</dbReference>
<dbReference type="AlphaFoldDB" id="K0X237"/>
<dbReference type="EMBL" id="ADLE01000008">
    <property type="protein sequence ID" value="EJZ64566.1"/>
    <property type="molecule type" value="Genomic_DNA"/>
</dbReference>
<feature type="region of interest" description="Disordered" evidence="1">
    <location>
        <begin position="271"/>
        <end position="297"/>
    </location>
</feature>